<protein>
    <submittedName>
        <fullName evidence="3">Uncharacterized protein</fullName>
    </submittedName>
</protein>
<dbReference type="InterPro" id="IPR024467">
    <property type="entry name" value="Xre/MbcA/ParS-like_toxin-bd"/>
</dbReference>
<dbReference type="InterPro" id="IPR011979">
    <property type="entry name" value="Antitox_Xre"/>
</dbReference>
<comment type="caution">
    <text evidence="3">The sequence shown here is derived from an EMBL/GenBank/DDBJ whole genome shotgun (WGS) entry which is preliminary data.</text>
</comment>
<evidence type="ECO:0000313" key="4">
    <source>
        <dbReference type="Proteomes" id="UP000214720"/>
    </source>
</evidence>
<reference evidence="4" key="1">
    <citation type="submission" date="2017-01" db="EMBL/GenBank/DDBJ databases">
        <title>Genome Analysis of Deinococcus marmoris KOPRI26562.</title>
        <authorList>
            <person name="Kim J.H."/>
            <person name="Oh H.-M."/>
        </authorList>
    </citation>
    <scope>NUCLEOTIDE SEQUENCE [LARGE SCALE GENOMIC DNA]</scope>
    <source>
        <strain evidence="4">PAMC 26633</strain>
    </source>
</reference>
<evidence type="ECO:0000259" key="1">
    <source>
        <dbReference type="Pfam" id="PF09722"/>
    </source>
</evidence>
<dbReference type="EMBL" id="MTHB01000299">
    <property type="protein sequence ID" value="OXC71746.1"/>
    <property type="molecule type" value="Genomic_DNA"/>
</dbReference>
<name>A0A226WKM8_CABSO</name>
<accession>A0A226WKM8</accession>
<evidence type="ECO:0000259" key="2">
    <source>
        <dbReference type="Pfam" id="PF20432"/>
    </source>
</evidence>
<evidence type="ECO:0000313" key="3">
    <source>
        <dbReference type="EMBL" id="OXC71746.1"/>
    </source>
</evidence>
<gene>
    <name evidence="3" type="ORF">BSU04_45685</name>
</gene>
<dbReference type="Pfam" id="PF09722">
    <property type="entry name" value="Xre_MbcA_ParS_C"/>
    <property type="match status" value="1"/>
</dbReference>
<sequence>MSAIETVSADALLGGRAVFARAPRSSLEWVDVVRHGISARALDPMLKSIGLSQTELAKALDIPERTLARRKREGVLSSEESAKLLRLARTVARAAEVFEGLDAALNWLKTPIEALEGATPLSLIDTDIGADSVMDTLGRIEHGVFA</sequence>
<dbReference type="OrthoDB" id="428683at2"/>
<dbReference type="InterPro" id="IPR046847">
    <property type="entry name" value="Xre-like_HTH"/>
</dbReference>
<dbReference type="Pfam" id="PF20432">
    <property type="entry name" value="Xre-like-HTH"/>
    <property type="match status" value="1"/>
</dbReference>
<dbReference type="AlphaFoldDB" id="A0A226WKM8"/>
<dbReference type="NCBIfam" id="TIGR02293">
    <property type="entry name" value="TAS_TIGR02293"/>
    <property type="match status" value="1"/>
</dbReference>
<dbReference type="RefSeq" id="WP_089166364.1">
    <property type="nucleotide sequence ID" value="NZ_MTHB01000299.1"/>
</dbReference>
<dbReference type="GO" id="GO:0003677">
    <property type="term" value="F:DNA binding"/>
    <property type="evidence" value="ECO:0007669"/>
    <property type="project" value="InterPro"/>
</dbReference>
<dbReference type="Proteomes" id="UP000214720">
    <property type="component" value="Unassembled WGS sequence"/>
</dbReference>
<feature type="domain" description="Antitoxin Xre-like helix-turn-helix" evidence="2">
    <location>
        <begin position="28"/>
        <end position="89"/>
    </location>
</feature>
<organism evidence="3 4">
    <name type="scientific">Caballeronia sordidicola</name>
    <name type="common">Burkholderia sordidicola</name>
    <dbReference type="NCBI Taxonomy" id="196367"/>
    <lineage>
        <taxon>Bacteria</taxon>
        <taxon>Pseudomonadati</taxon>
        <taxon>Pseudomonadota</taxon>
        <taxon>Betaproteobacteria</taxon>
        <taxon>Burkholderiales</taxon>
        <taxon>Burkholderiaceae</taxon>
        <taxon>Caballeronia</taxon>
    </lineage>
</organism>
<proteinExistence type="predicted"/>
<feature type="domain" description="Antitoxin Xre/MbcA/ParS-like toxin-binding" evidence="1">
    <location>
        <begin position="94"/>
        <end position="143"/>
    </location>
</feature>